<evidence type="ECO:0000313" key="3">
    <source>
        <dbReference type="EMBL" id="SQI60543.1"/>
    </source>
</evidence>
<dbReference type="PANTHER" id="PTHR43778">
    <property type="entry name" value="PYRUVATE CARBOXYLASE"/>
    <property type="match status" value="1"/>
</dbReference>
<dbReference type="Gene3D" id="3.10.600.10">
    <property type="entry name" value="pyruvate carboxylase f1077a mutant domain"/>
    <property type="match status" value="1"/>
</dbReference>
<keyword evidence="3" id="KW-0670">Pyruvate</keyword>
<dbReference type="PROSITE" id="PS50968">
    <property type="entry name" value="BIOTINYL_LIPOYL"/>
    <property type="match status" value="1"/>
</dbReference>
<dbReference type="Gene3D" id="2.40.50.100">
    <property type="match status" value="1"/>
</dbReference>
<dbReference type="EC" id="6.4.1.1" evidence="3"/>
<dbReference type="SUPFAM" id="SSF89000">
    <property type="entry name" value="post-HMGL domain-like"/>
    <property type="match status" value="1"/>
</dbReference>
<dbReference type="FunFam" id="3.10.600.10:FF:000004">
    <property type="entry name" value="Pyruvate carboxylase"/>
    <property type="match status" value="1"/>
</dbReference>
<sequence>MTNYWEDVRKYYEDFESGMVAPHAEVYQHEMPGGQYSNLQQQAKAVGLGSRWDEVKSMYSRVNDMFGDIVKVTPSSKVVGDMALFMVQNDLTEEDIHNNGMKIDFPDSVIELFEGYLGQPHGGFPKELQKVILKDRKPITVRPGELLKEIDLLGLREELKSEMGTEPTEHDVITYALYPKVFKDYVQIISKFGDISVLDTPTFLHGMRLGEEIEIEIETGKTLIVKLISIGQPQPDGTRIVYFELNGQPREVIIKDESVKSTVQSKLKADSKNEAHIGATMPGTVLKVLVEKGKSVSKGEHLMITEAMKMETTVQAPFTGTIKNVYVESGEAIQTGDLLIEMDK</sequence>
<dbReference type="EMBL" id="LS483476">
    <property type="protein sequence ID" value="SQI60543.1"/>
    <property type="molecule type" value="Genomic_DNA"/>
</dbReference>
<reference evidence="3 4" key="1">
    <citation type="submission" date="2018-06" db="EMBL/GenBank/DDBJ databases">
        <authorList>
            <consortium name="Pathogen Informatics"/>
            <person name="Doyle S."/>
        </authorList>
    </citation>
    <scope>NUCLEOTIDE SEQUENCE [LARGE SCALE GENOMIC DNA]</scope>
    <source>
        <strain evidence="3 4">NCTC4824</strain>
    </source>
</reference>
<dbReference type="InterPro" id="IPR013785">
    <property type="entry name" value="Aldolase_TIM"/>
</dbReference>
<evidence type="ECO:0000313" key="4">
    <source>
        <dbReference type="Proteomes" id="UP000249134"/>
    </source>
</evidence>
<dbReference type="PANTHER" id="PTHR43778:SF2">
    <property type="entry name" value="PYRUVATE CARBOXYLASE, MITOCHONDRIAL"/>
    <property type="match status" value="1"/>
</dbReference>
<dbReference type="GO" id="GO:0005737">
    <property type="term" value="C:cytoplasm"/>
    <property type="evidence" value="ECO:0007669"/>
    <property type="project" value="TreeGrafter"/>
</dbReference>
<keyword evidence="4" id="KW-1185">Reference proteome</keyword>
<dbReference type="KEGG" id="blen:NCTC4824_02796"/>
<proteinExistence type="predicted"/>
<dbReference type="Pfam" id="PF00364">
    <property type="entry name" value="Biotin_lipoyl"/>
    <property type="match status" value="1"/>
</dbReference>
<keyword evidence="1" id="KW-0092">Biotin</keyword>
<dbReference type="CDD" id="cd06850">
    <property type="entry name" value="biotinyl_domain"/>
    <property type="match status" value="1"/>
</dbReference>
<dbReference type="InterPro" id="IPR055268">
    <property type="entry name" value="PCB-like"/>
</dbReference>
<dbReference type="GO" id="GO:0006094">
    <property type="term" value="P:gluconeogenesis"/>
    <property type="evidence" value="ECO:0007669"/>
    <property type="project" value="TreeGrafter"/>
</dbReference>
<dbReference type="Proteomes" id="UP000249134">
    <property type="component" value="Chromosome 1"/>
</dbReference>
<dbReference type="GO" id="GO:0034029">
    <property type="term" value="F:2-oxoglutarate carboxylase activity"/>
    <property type="evidence" value="ECO:0007669"/>
    <property type="project" value="UniProtKB-EC"/>
</dbReference>
<dbReference type="GO" id="GO:0004736">
    <property type="term" value="F:pyruvate carboxylase activity"/>
    <property type="evidence" value="ECO:0007669"/>
    <property type="project" value="UniProtKB-EC"/>
</dbReference>
<feature type="domain" description="Lipoyl-binding" evidence="2">
    <location>
        <begin position="274"/>
        <end position="343"/>
    </location>
</feature>
<dbReference type="EC" id="6.4.1.7" evidence="3"/>
<evidence type="ECO:0000259" key="2">
    <source>
        <dbReference type="PROSITE" id="PS50968"/>
    </source>
</evidence>
<dbReference type="InterPro" id="IPR011053">
    <property type="entry name" value="Single_hybrid_motif"/>
</dbReference>
<dbReference type="Pfam" id="PF02436">
    <property type="entry name" value="PYC_OADA"/>
    <property type="match status" value="1"/>
</dbReference>
<evidence type="ECO:0000256" key="1">
    <source>
        <dbReference type="ARBA" id="ARBA00023267"/>
    </source>
</evidence>
<gene>
    <name evidence="3" type="primary">pycA_1</name>
    <name evidence="3" type="ORF">NCTC4824_02796</name>
</gene>
<dbReference type="AlphaFoldDB" id="A0A2X4WBW8"/>
<dbReference type="FunFam" id="2.40.50.100:FF:000003">
    <property type="entry name" value="Acetyl-CoA carboxylase biotin carboxyl carrier protein"/>
    <property type="match status" value="1"/>
</dbReference>
<dbReference type="Gene3D" id="3.20.20.70">
    <property type="entry name" value="Aldolase class I"/>
    <property type="match status" value="1"/>
</dbReference>
<dbReference type="STRING" id="1348624.GCA_001591545_01844"/>
<keyword evidence="3" id="KW-0436">Ligase</keyword>
<name>A0A2X4WBW8_LEDLE</name>
<protein>
    <submittedName>
        <fullName evidence="3">Pyruvate carboxylase</fullName>
        <ecNumber evidence="3">6.4.1.1</ecNumber>
        <ecNumber evidence="3">6.4.1.7</ecNumber>
    </submittedName>
</protein>
<dbReference type="SUPFAM" id="SSF51230">
    <property type="entry name" value="Single hybrid motif"/>
    <property type="match status" value="1"/>
</dbReference>
<dbReference type="InterPro" id="IPR003379">
    <property type="entry name" value="Carboxylase_cons_dom"/>
</dbReference>
<accession>A0A2X4WBW8</accession>
<dbReference type="InterPro" id="IPR000089">
    <property type="entry name" value="Biotin_lipoyl"/>
</dbReference>
<organism evidence="3 4">
    <name type="scientific">Lederbergia lenta</name>
    <name type="common">Bacillus lentus</name>
    <dbReference type="NCBI Taxonomy" id="1467"/>
    <lineage>
        <taxon>Bacteria</taxon>
        <taxon>Bacillati</taxon>
        <taxon>Bacillota</taxon>
        <taxon>Bacilli</taxon>
        <taxon>Bacillales</taxon>
        <taxon>Bacillaceae</taxon>
        <taxon>Lederbergia</taxon>
    </lineage>
</organism>